<accession>A0ABN9EMA2</accession>
<protein>
    <submittedName>
        <fullName evidence="1">Uncharacterized protein</fullName>
    </submittedName>
</protein>
<sequence length="58" mass="6358">MYRVQLCCKVSAVDAASAAVNLNNGFLQPFSAHDASVEVLTSMDSLNVSVRWLQFHLC</sequence>
<name>A0ABN9EMA2_9NEOB</name>
<dbReference type="EMBL" id="CATNWA010015621">
    <property type="protein sequence ID" value="CAI9585152.1"/>
    <property type="molecule type" value="Genomic_DNA"/>
</dbReference>
<gene>
    <name evidence="1" type="ORF">SPARVUS_LOCUS10139771</name>
</gene>
<proteinExistence type="predicted"/>
<keyword evidence="2" id="KW-1185">Reference proteome</keyword>
<reference evidence="1" key="1">
    <citation type="submission" date="2023-05" db="EMBL/GenBank/DDBJ databases">
        <authorList>
            <person name="Stuckert A."/>
        </authorList>
    </citation>
    <scope>NUCLEOTIDE SEQUENCE</scope>
</reference>
<dbReference type="Proteomes" id="UP001162483">
    <property type="component" value="Unassembled WGS sequence"/>
</dbReference>
<evidence type="ECO:0000313" key="2">
    <source>
        <dbReference type="Proteomes" id="UP001162483"/>
    </source>
</evidence>
<evidence type="ECO:0000313" key="1">
    <source>
        <dbReference type="EMBL" id="CAI9585152.1"/>
    </source>
</evidence>
<organism evidence="1 2">
    <name type="scientific">Staurois parvus</name>
    <dbReference type="NCBI Taxonomy" id="386267"/>
    <lineage>
        <taxon>Eukaryota</taxon>
        <taxon>Metazoa</taxon>
        <taxon>Chordata</taxon>
        <taxon>Craniata</taxon>
        <taxon>Vertebrata</taxon>
        <taxon>Euteleostomi</taxon>
        <taxon>Amphibia</taxon>
        <taxon>Batrachia</taxon>
        <taxon>Anura</taxon>
        <taxon>Neobatrachia</taxon>
        <taxon>Ranoidea</taxon>
        <taxon>Ranidae</taxon>
        <taxon>Staurois</taxon>
    </lineage>
</organism>
<comment type="caution">
    <text evidence="1">The sequence shown here is derived from an EMBL/GenBank/DDBJ whole genome shotgun (WGS) entry which is preliminary data.</text>
</comment>